<name>A0A381P1S9_9ZZZZ</name>
<dbReference type="GO" id="GO:0009254">
    <property type="term" value="P:peptidoglycan turnover"/>
    <property type="evidence" value="ECO:0007669"/>
    <property type="project" value="InterPro"/>
</dbReference>
<dbReference type="InterPro" id="IPR043129">
    <property type="entry name" value="ATPase_NBD"/>
</dbReference>
<dbReference type="EMBL" id="UINC01000721">
    <property type="protein sequence ID" value="SUZ60148.1"/>
    <property type="molecule type" value="Genomic_DNA"/>
</dbReference>
<dbReference type="GO" id="GO:0006040">
    <property type="term" value="P:amino sugar metabolic process"/>
    <property type="evidence" value="ECO:0007669"/>
    <property type="project" value="InterPro"/>
</dbReference>
<gene>
    <name evidence="1" type="ORF">METZ01_LOCUS13002</name>
</gene>
<proteinExistence type="inferred from homology"/>
<dbReference type="Gene3D" id="3.30.420.40">
    <property type="match status" value="2"/>
</dbReference>
<dbReference type="Pfam" id="PF03702">
    <property type="entry name" value="AnmK"/>
    <property type="match status" value="1"/>
</dbReference>
<dbReference type="SUPFAM" id="SSF53067">
    <property type="entry name" value="Actin-like ATPase domain"/>
    <property type="match status" value="1"/>
</dbReference>
<dbReference type="GO" id="GO:0005524">
    <property type="term" value="F:ATP binding"/>
    <property type="evidence" value="ECO:0007669"/>
    <property type="project" value="InterPro"/>
</dbReference>
<dbReference type="HAMAP" id="MF_01270">
    <property type="entry name" value="AnhMurNAc_kinase"/>
    <property type="match status" value="1"/>
</dbReference>
<evidence type="ECO:0000313" key="1">
    <source>
        <dbReference type="EMBL" id="SUZ60148.1"/>
    </source>
</evidence>
<protein>
    <recommendedName>
        <fullName evidence="2">Anhydro-N-acetylmuramic acid kinase</fullName>
    </recommendedName>
</protein>
<dbReference type="NCBIfam" id="NF007139">
    <property type="entry name" value="PRK09585.1-3"/>
    <property type="match status" value="1"/>
</dbReference>
<evidence type="ECO:0008006" key="2">
    <source>
        <dbReference type="Google" id="ProtNLM"/>
    </source>
</evidence>
<sequence>MPRLFIGCISGTSIDGLDIALVDVETKPTITASTTVLFPEILERDLRQLLRPGPNEIFQLGLTNARLGEFIGTAILGFLKDNDLDAGDITAIGSHGQTVRHHPNADPGFSLQIGSGSHIAEITGIDTISDFRSRDLASGGEGAPLVPSFHRMLFHPYEHDQVILNIGGIANITILYSNDQQPYFGFDTGPGNALLDAWIQDSKHTRYDPNGDWSASGRVSMKFLEKLLDDSYFSLEPPKSTGKENFNLDYIKRNLDDLPKMKPADVQSTLCEFTAITAAKAIERWGPDSARVVVCGGGRLNSDLMQRLHTHLDAQQVIRSEEINVDGDSLEAGAFAWLARCFIDRMPGNVPSVTGASGERVLGCLYPSGASA</sequence>
<dbReference type="InterPro" id="IPR005338">
    <property type="entry name" value="Anhydro_N_Ac-Mur_kinase"/>
</dbReference>
<dbReference type="PANTHER" id="PTHR30605">
    <property type="entry name" value="ANHYDRO-N-ACETYLMURAMIC ACID KINASE"/>
    <property type="match status" value="1"/>
</dbReference>
<dbReference type="CDD" id="cd24050">
    <property type="entry name" value="ASKHA_NBD_ANMK"/>
    <property type="match status" value="1"/>
</dbReference>
<accession>A0A381P1S9</accession>
<dbReference type="AlphaFoldDB" id="A0A381P1S9"/>
<dbReference type="GO" id="GO:0016773">
    <property type="term" value="F:phosphotransferase activity, alcohol group as acceptor"/>
    <property type="evidence" value="ECO:0007669"/>
    <property type="project" value="InterPro"/>
</dbReference>
<organism evidence="1">
    <name type="scientific">marine metagenome</name>
    <dbReference type="NCBI Taxonomy" id="408172"/>
    <lineage>
        <taxon>unclassified sequences</taxon>
        <taxon>metagenomes</taxon>
        <taxon>ecological metagenomes</taxon>
    </lineage>
</organism>
<dbReference type="PANTHER" id="PTHR30605:SF0">
    <property type="entry name" value="ANHYDRO-N-ACETYLMURAMIC ACID KINASE"/>
    <property type="match status" value="1"/>
</dbReference>
<reference evidence="1" key="1">
    <citation type="submission" date="2018-05" db="EMBL/GenBank/DDBJ databases">
        <authorList>
            <person name="Lanie J.A."/>
            <person name="Ng W.-L."/>
            <person name="Kazmierczak K.M."/>
            <person name="Andrzejewski T.M."/>
            <person name="Davidsen T.M."/>
            <person name="Wayne K.J."/>
            <person name="Tettelin H."/>
            <person name="Glass J.I."/>
            <person name="Rusch D."/>
            <person name="Podicherti R."/>
            <person name="Tsui H.-C.T."/>
            <person name="Winkler M.E."/>
        </authorList>
    </citation>
    <scope>NUCLEOTIDE SEQUENCE</scope>
</reference>